<organism evidence="2 3">
    <name type="scientific">Kribbella deserti</name>
    <dbReference type="NCBI Taxonomy" id="1926257"/>
    <lineage>
        <taxon>Bacteria</taxon>
        <taxon>Bacillati</taxon>
        <taxon>Actinomycetota</taxon>
        <taxon>Actinomycetes</taxon>
        <taxon>Propionibacteriales</taxon>
        <taxon>Kribbellaceae</taxon>
        <taxon>Kribbella</taxon>
    </lineage>
</organism>
<name>A0ABV6QRI5_9ACTN</name>
<evidence type="ECO:0000256" key="1">
    <source>
        <dbReference type="SAM" id="Phobius"/>
    </source>
</evidence>
<evidence type="ECO:0000313" key="3">
    <source>
        <dbReference type="Proteomes" id="UP001589890"/>
    </source>
</evidence>
<dbReference type="Proteomes" id="UP001589890">
    <property type="component" value="Unassembled WGS sequence"/>
</dbReference>
<reference evidence="2 3" key="1">
    <citation type="submission" date="2024-09" db="EMBL/GenBank/DDBJ databases">
        <authorList>
            <person name="Sun Q."/>
            <person name="Mori K."/>
        </authorList>
    </citation>
    <scope>NUCLEOTIDE SEQUENCE [LARGE SCALE GENOMIC DNA]</scope>
    <source>
        <strain evidence="2 3">CGMCC 1.15906</strain>
    </source>
</reference>
<keyword evidence="1" id="KW-0472">Membrane</keyword>
<evidence type="ECO:0000313" key="2">
    <source>
        <dbReference type="EMBL" id="MFC0626342.1"/>
    </source>
</evidence>
<keyword evidence="1" id="KW-1133">Transmembrane helix</keyword>
<feature type="transmembrane region" description="Helical" evidence="1">
    <location>
        <begin position="92"/>
        <end position="114"/>
    </location>
</feature>
<protein>
    <submittedName>
        <fullName evidence="2">DUF6153 family protein</fullName>
    </submittedName>
</protein>
<keyword evidence="1" id="KW-0812">Transmembrane</keyword>
<dbReference type="InterPro" id="IPR046151">
    <property type="entry name" value="DUF6153"/>
</dbReference>
<comment type="caution">
    <text evidence="2">The sequence shown here is derived from an EMBL/GenBank/DDBJ whole genome shotgun (WGS) entry which is preliminary data.</text>
</comment>
<accession>A0ABV6QRI5</accession>
<dbReference type="RefSeq" id="WP_380049693.1">
    <property type="nucleotide sequence ID" value="NZ_JBHLTC010000024.1"/>
</dbReference>
<proteinExistence type="predicted"/>
<sequence>MKFRQRGMRSGLLKALITVCLLAGVFAMHGLTSNHNVAMPVPLSAAPVSPDVTVVAHDHHAAVVADGHHVAAVAVADGKRGVEVVPAGHEHVMGDVCLAMLTLLALAIVALLAWRSLRVFHPAQMVPVATRRIAPGPAPPWLQPSLSKLCVLRT</sequence>
<dbReference type="EMBL" id="JBHLTC010000024">
    <property type="protein sequence ID" value="MFC0626342.1"/>
    <property type="molecule type" value="Genomic_DNA"/>
</dbReference>
<dbReference type="Pfam" id="PF19650">
    <property type="entry name" value="DUF6153"/>
    <property type="match status" value="1"/>
</dbReference>
<gene>
    <name evidence="2" type="ORF">ACFFGN_19845</name>
</gene>
<keyword evidence="3" id="KW-1185">Reference proteome</keyword>